<keyword evidence="1" id="KW-0472">Membrane</keyword>
<gene>
    <name evidence="2" type="ORF">GCM10007425_15830</name>
</gene>
<sequence length="211" mass="23982">MSALLYSDIFYLHQSRRNFIFIVLFILLTAIVFQQGVFTASLMVTVPSFLFIGTIHEQKSTHYMYRLLGSSISRRGYVVEKYSVALALLIMTTISMSPLLWLIQWFFNQSLAMTYTSLLLAITFLLITLSFALPLYLLASSYFSSLIFVTLFITSLGSIGVYSTTNEQWHLSGHQLITLVASYIHRLSLGALLCYTLSLLLVLITFHKCKL</sequence>
<reference evidence="2" key="1">
    <citation type="journal article" date="2014" name="Int. J. Syst. Evol. Microbiol.">
        <title>Complete genome sequence of Corynebacterium casei LMG S-19264T (=DSM 44701T), isolated from a smear-ripened cheese.</title>
        <authorList>
            <consortium name="US DOE Joint Genome Institute (JGI-PGF)"/>
            <person name="Walter F."/>
            <person name="Albersmeier A."/>
            <person name="Kalinowski J."/>
            <person name="Ruckert C."/>
        </authorList>
    </citation>
    <scope>NUCLEOTIDE SEQUENCE</scope>
    <source>
        <strain evidence="2">CGMCC 1.15760</strain>
    </source>
</reference>
<evidence type="ECO:0008006" key="4">
    <source>
        <dbReference type="Google" id="ProtNLM"/>
    </source>
</evidence>
<dbReference type="RefSeq" id="WP_188614495.1">
    <property type="nucleotide sequence ID" value="NZ_BMJT01000004.1"/>
</dbReference>
<evidence type="ECO:0000256" key="1">
    <source>
        <dbReference type="SAM" id="Phobius"/>
    </source>
</evidence>
<name>A0A917G444_9BACI</name>
<keyword evidence="1" id="KW-1133">Transmembrane helix</keyword>
<proteinExistence type="predicted"/>
<dbReference type="AlphaFoldDB" id="A0A917G444"/>
<keyword evidence="3" id="KW-1185">Reference proteome</keyword>
<dbReference type="EMBL" id="BMJT01000004">
    <property type="protein sequence ID" value="GGG22205.1"/>
    <property type="molecule type" value="Genomic_DNA"/>
</dbReference>
<comment type="caution">
    <text evidence="2">The sequence shown here is derived from an EMBL/GenBank/DDBJ whole genome shotgun (WGS) entry which is preliminary data.</text>
</comment>
<reference evidence="2" key="2">
    <citation type="submission" date="2020-09" db="EMBL/GenBank/DDBJ databases">
        <authorList>
            <person name="Sun Q."/>
            <person name="Zhou Y."/>
        </authorList>
    </citation>
    <scope>NUCLEOTIDE SEQUENCE</scope>
    <source>
        <strain evidence="2">CGMCC 1.15760</strain>
    </source>
</reference>
<feature type="transmembrane region" description="Helical" evidence="1">
    <location>
        <begin position="84"/>
        <end position="107"/>
    </location>
</feature>
<feature type="transmembrane region" description="Helical" evidence="1">
    <location>
        <begin position="20"/>
        <end position="52"/>
    </location>
</feature>
<feature type="transmembrane region" description="Helical" evidence="1">
    <location>
        <begin position="183"/>
        <end position="206"/>
    </location>
</feature>
<feature type="transmembrane region" description="Helical" evidence="1">
    <location>
        <begin position="119"/>
        <end position="139"/>
    </location>
</feature>
<keyword evidence="1" id="KW-0812">Transmembrane</keyword>
<evidence type="ECO:0000313" key="2">
    <source>
        <dbReference type="EMBL" id="GGG22205.1"/>
    </source>
</evidence>
<dbReference type="Proteomes" id="UP000616608">
    <property type="component" value="Unassembled WGS sequence"/>
</dbReference>
<evidence type="ECO:0000313" key="3">
    <source>
        <dbReference type="Proteomes" id="UP000616608"/>
    </source>
</evidence>
<organism evidence="2 3">
    <name type="scientific">Lysinibacillus alkalisoli</name>
    <dbReference type="NCBI Taxonomy" id="1911548"/>
    <lineage>
        <taxon>Bacteria</taxon>
        <taxon>Bacillati</taxon>
        <taxon>Bacillota</taxon>
        <taxon>Bacilli</taxon>
        <taxon>Bacillales</taxon>
        <taxon>Bacillaceae</taxon>
        <taxon>Lysinibacillus</taxon>
    </lineage>
</organism>
<accession>A0A917G444</accession>
<protein>
    <recommendedName>
        <fullName evidence="4">ABC-2 transporter permease</fullName>
    </recommendedName>
</protein>
<feature type="transmembrane region" description="Helical" evidence="1">
    <location>
        <begin position="146"/>
        <end position="163"/>
    </location>
</feature>